<sequence length="59" mass="6822">MENPMKTKKQRLARIVQMDGVDSPITMVVMKRWIWRAYLTYSVIADCTLICGIAYVILS</sequence>
<evidence type="ECO:0000313" key="2">
    <source>
        <dbReference type="EMBL" id="SVB40894.1"/>
    </source>
</evidence>
<feature type="transmembrane region" description="Helical" evidence="1">
    <location>
        <begin position="37"/>
        <end position="58"/>
    </location>
</feature>
<gene>
    <name evidence="2" type="ORF">METZ01_LOCUS193748</name>
</gene>
<keyword evidence="1" id="KW-0472">Membrane</keyword>
<keyword evidence="1" id="KW-1133">Transmembrane helix</keyword>
<accession>A0A382DSG1</accession>
<proteinExistence type="predicted"/>
<reference evidence="2" key="1">
    <citation type="submission" date="2018-05" db="EMBL/GenBank/DDBJ databases">
        <authorList>
            <person name="Lanie J.A."/>
            <person name="Ng W.-L."/>
            <person name="Kazmierczak K.M."/>
            <person name="Andrzejewski T.M."/>
            <person name="Davidsen T.M."/>
            <person name="Wayne K.J."/>
            <person name="Tettelin H."/>
            <person name="Glass J.I."/>
            <person name="Rusch D."/>
            <person name="Podicherti R."/>
            <person name="Tsui H.-C.T."/>
            <person name="Winkler M.E."/>
        </authorList>
    </citation>
    <scope>NUCLEOTIDE SEQUENCE</scope>
</reference>
<dbReference type="EMBL" id="UINC01040681">
    <property type="protein sequence ID" value="SVB40894.1"/>
    <property type="molecule type" value="Genomic_DNA"/>
</dbReference>
<name>A0A382DSG1_9ZZZZ</name>
<protein>
    <submittedName>
        <fullName evidence="2">Uncharacterized protein</fullName>
    </submittedName>
</protein>
<dbReference type="AlphaFoldDB" id="A0A382DSG1"/>
<evidence type="ECO:0000256" key="1">
    <source>
        <dbReference type="SAM" id="Phobius"/>
    </source>
</evidence>
<keyword evidence="1" id="KW-0812">Transmembrane</keyword>
<organism evidence="2">
    <name type="scientific">marine metagenome</name>
    <dbReference type="NCBI Taxonomy" id="408172"/>
    <lineage>
        <taxon>unclassified sequences</taxon>
        <taxon>metagenomes</taxon>
        <taxon>ecological metagenomes</taxon>
    </lineage>
</organism>